<feature type="region of interest" description="Disordered" evidence="1">
    <location>
        <begin position="1"/>
        <end position="141"/>
    </location>
</feature>
<organism evidence="2">
    <name type="scientific">Fonticula alba</name>
    <name type="common">Slime mold</name>
    <dbReference type="NCBI Taxonomy" id="691883"/>
    <lineage>
        <taxon>Eukaryota</taxon>
        <taxon>Rotosphaerida</taxon>
        <taxon>Fonticulaceae</taxon>
        <taxon>Fonticula</taxon>
    </lineage>
</organism>
<feature type="compositionally biased region" description="Low complexity" evidence="1">
    <location>
        <begin position="15"/>
        <end position="56"/>
    </location>
</feature>
<feature type="compositionally biased region" description="Basic and acidic residues" evidence="1">
    <location>
        <begin position="79"/>
        <end position="95"/>
    </location>
</feature>
<feature type="compositionally biased region" description="Gly residues" evidence="1">
    <location>
        <begin position="620"/>
        <end position="630"/>
    </location>
</feature>
<dbReference type="Proteomes" id="UP000030693">
    <property type="component" value="Unassembled WGS sequence"/>
</dbReference>
<feature type="region of interest" description="Disordered" evidence="1">
    <location>
        <begin position="309"/>
        <end position="367"/>
    </location>
</feature>
<feature type="compositionally biased region" description="Polar residues" evidence="1">
    <location>
        <begin position="776"/>
        <end position="787"/>
    </location>
</feature>
<dbReference type="EMBL" id="KB932204">
    <property type="protein sequence ID" value="KCV70238.1"/>
    <property type="molecule type" value="Genomic_DNA"/>
</dbReference>
<feature type="region of interest" description="Disordered" evidence="1">
    <location>
        <begin position="729"/>
        <end position="798"/>
    </location>
</feature>
<feature type="region of interest" description="Disordered" evidence="1">
    <location>
        <begin position="672"/>
        <end position="698"/>
    </location>
</feature>
<keyword evidence="3" id="KW-1185">Reference proteome</keyword>
<accession>A0A058Z8I7</accession>
<dbReference type="RefSeq" id="XP_009494754.1">
    <property type="nucleotide sequence ID" value="XM_009496479.1"/>
</dbReference>
<feature type="compositionally biased region" description="Polar residues" evidence="1">
    <location>
        <begin position="129"/>
        <end position="139"/>
    </location>
</feature>
<feature type="region of interest" description="Disordered" evidence="1">
    <location>
        <begin position="412"/>
        <end position="433"/>
    </location>
</feature>
<proteinExistence type="predicted"/>
<reference evidence="2" key="1">
    <citation type="submission" date="2013-04" db="EMBL/GenBank/DDBJ databases">
        <title>The Genome Sequence of Fonticula alba ATCC 38817.</title>
        <authorList>
            <consortium name="The Broad Institute Genomics Platform"/>
            <person name="Russ C."/>
            <person name="Cuomo C."/>
            <person name="Burger G."/>
            <person name="Gray M.W."/>
            <person name="Holland P.W.H."/>
            <person name="King N."/>
            <person name="Lang F.B.F."/>
            <person name="Roger A.J."/>
            <person name="Ruiz-Trillo I."/>
            <person name="Brown M."/>
            <person name="Walker B."/>
            <person name="Young S."/>
            <person name="Zeng Q."/>
            <person name="Gargeya S."/>
            <person name="Fitzgerald M."/>
            <person name="Haas B."/>
            <person name="Abouelleil A."/>
            <person name="Allen A.W."/>
            <person name="Alvarado L."/>
            <person name="Arachchi H.M."/>
            <person name="Berlin A.M."/>
            <person name="Chapman S.B."/>
            <person name="Gainer-Dewar J."/>
            <person name="Goldberg J."/>
            <person name="Griggs A."/>
            <person name="Gujja S."/>
            <person name="Hansen M."/>
            <person name="Howarth C."/>
            <person name="Imamovic A."/>
            <person name="Ireland A."/>
            <person name="Larimer J."/>
            <person name="McCowan C."/>
            <person name="Murphy C."/>
            <person name="Pearson M."/>
            <person name="Poon T.W."/>
            <person name="Priest M."/>
            <person name="Roberts A."/>
            <person name="Saif S."/>
            <person name="Shea T."/>
            <person name="Sisk P."/>
            <person name="Sykes S."/>
            <person name="Wortman J."/>
            <person name="Nusbaum C."/>
            <person name="Birren B."/>
        </authorList>
    </citation>
    <scope>NUCLEOTIDE SEQUENCE [LARGE SCALE GENOMIC DNA]</scope>
    <source>
        <strain evidence="2">ATCC 38817</strain>
    </source>
</reference>
<feature type="region of interest" description="Disordered" evidence="1">
    <location>
        <begin position="163"/>
        <end position="183"/>
    </location>
</feature>
<evidence type="ECO:0000256" key="1">
    <source>
        <dbReference type="SAM" id="MobiDB-lite"/>
    </source>
</evidence>
<evidence type="ECO:0000313" key="2">
    <source>
        <dbReference type="EMBL" id="KCV70238.1"/>
    </source>
</evidence>
<feature type="compositionally biased region" description="Low complexity" evidence="1">
    <location>
        <begin position="96"/>
        <end position="114"/>
    </location>
</feature>
<feature type="compositionally biased region" description="Gly residues" evidence="1">
    <location>
        <begin position="729"/>
        <end position="746"/>
    </location>
</feature>
<feature type="region of interest" description="Disordered" evidence="1">
    <location>
        <begin position="504"/>
        <end position="528"/>
    </location>
</feature>
<feature type="compositionally biased region" description="Low complexity" evidence="1">
    <location>
        <begin position="513"/>
        <end position="525"/>
    </location>
</feature>
<feature type="compositionally biased region" description="Polar residues" evidence="1">
    <location>
        <begin position="672"/>
        <end position="683"/>
    </location>
</feature>
<name>A0A058Z8I7_FONAL</name>
<feature type="region of interest" description="Disordered" evidence="1">
    <location>
        <begin position="611"/>
        <end position="647"/>
    </location>
</feature>
<protein>
    <submittedName>
        <fullName evidence="2">Uncharacterized protein</fullName>
    </submittedName>
</protein>
<feature type="compositionally biased region" description="Low complexity" evidence="1">
    <location>
        <begin position="65"/>
        <end position="78"/>
    </location>
</feature>
<sequence length="798" mass="81372">MSLSRAHSSPRGRDTPGAAAPAAVLAPSAARALSRAPSAPSAPAPATTGATLPPSLGHASPAMDSPSAGASRASPSARILERRRNEQRASGREDAATAPRSRTASVSASPVASSPNVGREMPRAGGAASNGTRSASSVSAIAGKDRTAAQLIDGMAALELAAEGPDRDRVSSPGAGGGGSSGMPAYVNGFGSYSTNSLPFQPSPNTGGNRSPASGQCMIASAGGEASEQILDPELIQLRNVFRNVAVVLARHVHGVRVAAAATAGEAVPAGGERPPDLGNLDIVRRKLAEALVATYGRLEQELILRASTRRQQAREGEGGTPPHGSGASGGPSADQLADLTTTDESGDLVETESIVSTRGSRRRTGSASLEADINVVRDLDRLAYGLLGLTNAVSILQSFHRLVWWPTGGESHPGARSAGGNMMTAPSPRTAQSKAMKVAKARRLAHSAKVHGVLGVLEQWLHGVACVGAVRKFPPRKDLLVPNILLVPLETLLPEYMESSDLAGGAGHVRSAESPSSASATSPLGSGGEGLFLSGGDRALLCRCERRQRRRVVGPAVADSMFREQGLSEEFIDRENEDWPKHPTRQARRLQRDSARVIAAMSREVLSRYMAGSPTTPGGNAGGSTGPSPGGSLAASPMHAGPEGSAALTPVGHGMYKASAMDFLPMFAHSRTPSGNGSSTAPSPVDAQGAPGPLASPAFSFTASPTINDFPKFGRVLSGGYFDLPPGGGAAPGQGASGGAGLLPGGGPPSHYDDSSECSDVGSLDDGGGALDTHYSGSLEDTQSIKGQWDDQVDSMV</sequence>
<dbReference type="GeneID" id="20527293"/>
<feature type="compositionally biased region" description="Gly residues" evidence="1">
    <location>
        <begin position="319"/>
        <end position="330"/>
    </location>
</feature>
<evidence type="ECO:0000313" key="3">
    <source>
        <dbReference type="Proteomes" id="UP000030693"/>
    </source>
</evidence>
<dbReference type="AlphaFoldDB" id="A0A058Z8I7"/>
<gene>
    <name evidence="2" type="ORF">H696_02568</name>
</gene>